<gene>
    <name evidence="1" type="ORF">OL497_16210</name>
</gene>
<proteinExistence type="predicted"/>
<evidence type="ECO:0000313" key="1">
    <source>
        <dbReference type="EMBL" id="MCW3485455.1"/>
    </source>
</evidence>
<evidence type="ECO:0000313" key="2">
    <source>
        <dbReference type="Proteomes" id="UP001207742"/>
    </source>
</evidence>
<name>A0ABT3INU4_9BACT</name>
<keyword evidence="2" id="KW-1185">Reference proteome</keyword>
<organism evidence="1 2">
    <name type="scientific">Chitinophaga nivalis</name>
    <dbReference type="NCBI Taxonomy" id="2991709"/>
    <lineage>
        <taxon>Bacteria</taxon>
        <taxon>Pseudomonadati</taxon>
        <taxon>Bacteroidota</taxon>
        <taxon>Chitinophagia</taxon>
        <taxon>Chitinophagales</taxon>
        <taxon>Chitinophagaceae</taxon>
        <taxon>Chitinophaga</taxon>
    </lineage>
</organism>
<comment type="caution">
    <text evidence="1">The sequence shown here is derived from an EMBL/GenBank/DDBJ whole genome shotgun (WGS) entry which is preliminary data.</text>
</comment>
<dbReference type="EMBL" id="JAPDNS010000002">
    <property type="protein sequence ID" value="MCW3485455.1"/>
    <property type="molecule type" value="Genomic_DNA"/>
</dbReference>
<accession>A0ABT3INU4</accession>
<protein>
    <recommendedName>
        <fullName evidence="3">Pentapeptide repeat-containing protein</fullName>
    </recommendedName>
</protein>
<dbReference type="Proteomes" id="UP001207742">
    <property type="component" value="Unassembled WGS sequence"/>
</dbReference>
<evidence type="ECO:0008006" key="3">
    <source>
        <dbReference type="Google" id="ProtNLM"/>
    </source>
</evidence>
<dbReference type="RefSeq" id="WP_264731900.1">
    <property type="nucleotide sequence ID" value="NZ_JAPDNR010000001.1"/>
</dbReference>
<sequence length="46" mass="5336">MKKKTHQKLKLAKISISHLNTATLDISGNRTLATNFRTCYETWRIC</sequence>
<reference evidence="1 2" key="1">
    <citation type="submission" date="2022-10" db="EMBL/GenBank/DDBJ databases">
        <title>Chitinophaga nivalis PC15 sp. nov., isolated from Pyeongchang county, South Korea.</title>
        <authorList>
            <person name="Trinh H.N."/>
        </authorList>
    </citation>
    <scope>NUCLEOTIDE SEQUENCE [LARGE SCALE GENOMIC DNA]</scope>
    <source>
        <strain evidence="1 2">PC14</strain>
    </source>
</reference>